<sequence>MSIGLAFGNRASGPYKTPMRVCIVAVDEEPSTFRGKDGTERKVLACAVSDGCKVVRVVCYASNLFGRLKVCQLPYLLPRQA</sequence>
<comment type="caution">
    <text evidence="1">The sequence shown here is derived from an EMBL/GenBank/DDBJ whole genome shotgun (WGS) entry which is preliminary data.</text>
</comment>
<dbReference type="EMBL" id="JAIWYP010000015">
    <property type="protein sequence ID" value="KAH3701170.1"/>
    <property type="molecule type" value="Genomic_DNA"/>
</dbReference>
<evidence type="ECO:0000313" key="1">
    <source>
        <dbReference type="EMBL" id="KAH3701170.1"/>
    </source>
</evidence>
<dbReference type="Proteomes" id="UP000828390">
    <property type="component" value="Unassembled WGS sequence"/>
</dbReference>
<gene>
    <name evidence="1" type="ORF">DPMN_076153</name>
</gene>
<evidence type="ECO:0000313" key="2">
    <source>
        <dbReference type="Proteomes" id="UP000828390"/>
    </source>
</evidence>
<dbReference type="AlphaFoldDB" id="A0A9D3YKZ9"/>
<proteinExistence type="predicted"/>
<reference evidence="1" key="1">
    <citation type="journal article" date="2019" name="bioRxiv">
        <title>The Genome of the Zebra Mussel, Dreissena polymorpha: A Resource for Invasive Species Research.</title>
        <authorList>
            <person name="McCartney M.A."/>
            <person name="Auch B."/>
            <person name="Kono T."/>
            <person name="Mallez S."/>
            <person name="Zhang Y."/>
            <person name="Obille A."/>
            <person name="Becker A."/>
            <person name="Abrahante J.E."/>
            <person name="Garbe J."/>
            <person name="Badalamenti J.P."/>
            <person name="Herman A."/>
            <person name="Mangelson H."/>
            <person name="Liachko I."/>
            <person name="Sullivan S."/>
            <person name="Sone E.D."/>
            <person name="Koren S."/>
            <person name="Silverstein K.A.T."/>
            <person name="Beckman K.B."/>
            <person name="Gohl D.M."/>
        </authorList>
    </citation>
    <scope>NUCLEOTIDE SEQUENCE</scope>
    <source>
        <strain evidence="1">Duluth1</strain>
        <tissue evidence="1">Whole animal</tissue>
    </source>
</reference>
<name>A0A9D3YKZ9_DREPO</name>
<accession>A0A9D3YKZ9</accession>
<organism evidence="1 2">
    <name type="scientific">Dreissena polymorpha</name>
    <name type="common">Zebra mussel</name>
    <name type="synonym">Mytilus polymorpha</name>
    <dbReference type="NCBI Taxonomy" id="45954"/>
    <lineage>
        <taxon>Eukaryota</taxon>
        <taxon>Metazoa</taxon>
        <taxon>Spiralia</taxon>
        <taxon>Lophotrochozoa</taxon>
        <taxon>Mollusca</taxon>
        <taxon>Bivalvia</taxon>
        <taxon>Autobranchia</taxon>
        <taxon>Heteroconchia</taxon>
        <taxon>Euheterodonta</taxon>
        <taxon>Imparidentia</taxon>
        <taxon>Neoheterodontei</taxon>
        <taxon>Myida</taxon>
        <taxon>Dreissenoidea</taxon>
        <taxon>Dreissenidae</taxon>
        <taxon>Dreissena</taxon>
    </lineage>
</organism>
<reference evidence="1" key="2">
    <citation type="submission" date="2020-11" db="EMBL/GenBank/DDBJ databases">
        <authorList>
            <person name="McCartney M.A."/>
            <person name="Auch B."/>
            <person name="Kono T."/>
            <person name="Mallez S."/>
            <person name="Becker A."/>
            <person name="Gohl D.M."/>
            <person name="Silverstein K.A.T."/>
            <person name="Koren S."/>
            <person name="Bechman K.B."/>
            <person name="Herman A."/>
            <person name="Abrahante J.E."/>
            <person name="Garbe J."/>
        </authorList>
    </citation>
    <scope>NUCLEOTIDE SEQUENCE</scope>
    <source>
        <strain evidence="1">Duluth1</strain>
        <tissue evidence="1">Whole animal</tissue>
    </source>
</reference>
<protein>
    <submittedName>
        <fullName evidence="1">Uncharacterized protein</fullName>
    </submittedName>
</protein>
<keyword evidence="2" id="KW-1185">Reference proteome</keyword>